<evidence type="ECO:0000259" key="5">
    <source>
        <dbReference type="PROSITE" id="PS50828"/>
    </source>
</evidence>
<feature type="region of interest" description="Disordered" evidence="4">
    <location>
        <begin position="38"/>
        <end position="62"/>
    </location>
</feature>
<dbReference type="Gene3D" id="1.25.40.10">
    <property type="entry name" value="Tetratricopeptide repeat domain"/>
    <property type="match status" value="4"/>
</dbReference>
<feature type="repeat" description="PPR" evidence="3">
    <location>
        <begin position="461"/>
        <end position="495"/>
    </location>
</feature>
<dbReference type="SMART" id="SM00463">
    <property type="entry name" value="SMR"/>
    <property type="match status" value="1"/>
</dbReference>
<feature type="repeat" description="PPR" evidence="3">
    <location>
        <begin position="531"/>
        <end position="565"/>
    </location>
</feature>
<accession>A0A3S3NCS7</accession>
<evidence type="ECO:0000313" key="6">
    <source>
        <dbReference type="EMBL" id="RWR77121.1"/>
    </source>
</evidence>
<dbReference type="PROSITE" id="PS51375">
    <property type="entry name" value="PPR"/>
    <property type="match status" value="14"/>
</dbReference>
<feature type="repeat" description="PPR" evidence="3">
    <location>
        <begin position="179"/>
        <end position="213"/>
    </location>
</feature>
<name>A0A3S3NCS7_9MAGN</name>
<proteinExistence type="inferred from homology"/>
<dbReference type="Proteomes" id="UP000283530">
    <property type="component" value="Unassembled WGS sequence"/>
</dbReference>
<feature type="repeat" description="PPR" evidence="3">
    <location>
        <begin position="321"/>
        <end position="355"/>
    </location>
</feature>
<dbReference type="PANTHER" id="PTHR47936:SF1">
    <property type="entry name" value="PENTATRICOPEPTIDE REPEAT-CONTAINING PROTEIN GUN1, CHLOROPLASTIC"/>
    <property type="match status" value="1"/>
</dbReference>
<organism evidence="6 7">
    <name type="scientific">Cinnamomum micranthum f. kanehirae</name>
    <dbReference type="NCBI Taxonomy" id="337451"/>
    <lineage>
        <taxon>Eukaryota</taxon>
        <taxon>Viridiplantae</taxon>
        <taxon>Streptophyta</taxon>
        <taxon>Embryophyta</taxon>
        <taxon>Tracheophyta</taxon>
        <taxon>Spermatophyta</taxon>
        <taxon>Magnoliopsida</taxon>
        <taxon>Magnoliidae</taxon>
        <taxon>Laurales</taxon>
        <taxon>Lauraceae</taxon>
        <taxon>Cinnamomum</taxon>
    </lineage>
</organism>
<evidence type="ECO:0000256" key="4">
    <source>
        <dbReference type="SAM" id="MobiDB-lite"/>
    </source>
</evidence>
<keyword evidence="7" id="KW-1185">Reference proteome</keyword>
<dbReference type="Pfam" id="PF13812">
    <property type="entry name" value="PPR_3"/>
    <property type="match status" value="2"/>
</dbReference>
<keyword evidence="2" id="KW-0677">Repeat</keyword>
<dbReference type="NCBIfam" id="TIGR00756">
    <property type="entry name" value="PPR"/>
    <property type="match status" value="10"/>
</dbReference>
<feature type="repeat" description="PPR" evidence="3">
    <location>
        <begin position="566"/>
        <end position="600"/>
    </location>
</feature>
<dbReference type="PROSITE" id="PS50828">
    <property type="entry name" value="SMR"/>
    <property type="match status" value="1"/>
</dbReference>
<feature type="repeat" description="PPR" evidence="3">
    <location>
        <begin position="251"/>
        <end position="285"/>
    </location>
</feature>
<evidence type="ECO:0000256" key="2">
    <source>
        <dbReference type="ARBA" id="ARBA00022737"/>
    </source>
</evidence>
<comment type="similarity">
    <text evidence="1">Belongs to the PPR family. P subfamily.</text>
</comment>
<feature type="repeat" description="PPR" evidence="3">
    <location>
        <begin position="391"/>
        <end position="425"/>
    </location>
</feature>
<feature type="region of interest" description="Disordered" evidence="4">
    <location>
        <begin position="844"/>
        <end position="875"/>
    </location>
</feature>
<feature type="repeat" description="PPR" evidence="3">
    <location>
        <begin position="496"/>
        <end position="530"/>
    </location>
</feature>
<dbReference type="InterPro" id="IPR002885">
    <property type="entry name" value="PPR_rpt"/>
</dbReference>
<evidence type="ECO:0000313" key="7">
    <source>
        <dbReference type="Proteomes" id="UP000283530"/>
    </source>
</evidence>
<feature type="repeat" description="PPR" evidence="3">
    <location>
        <begin position="144"/>
        <end position="178"/>
    </location>
</feature>
<dbReference type="InterPro" id="IPR002625">
    <property type="entry name" value="Smr_dom"/>
</dbReference>
<dbReference type="InterPro" id="IPR011990">
    <property type="entry name" value="TPR-like_helical_dom_sf"/>
</dbReference>
<feature type="repeat" description="PPR" evidence="3">
    <location>
        <begin position="356"/>
        <end position="390"/>
    </location>
</feature>
<dbReference type="OrthoDB" id="185373at2759"/>
<feature type="repeat" description="PPR" evidence="3">
    <location>
        <begin position="286"/>
        <end position="320"/>
    </location>
</feature>
<protein>
    <submittedName>
        <fullName evidence="6">Pentatricopeptide repeat-containing protein, chloroplastic</fullName>
    </submittedName>
</protein>
<dbReference type="Pfam" id="PF13041">
    <property type="entry name" value="PPR_2"/>
    <property type="match status" value="4"/>
</dbReference>
<feature type="domain" description="Smr" evidence="5">
    <location>
        <begin position="718"/>
        <end position="811"/>
    </location>
</feature>
<sequence length="875" mass="97945">MAALFPSLPFSNNPIPPLTPTSSSSCLVFITHKTPFPTRTSTTTTTSARNSLSPPRAKPKELVLGNPSVTVEKGKYSYDVETLINKLSSLPPRGSIARCLDVFKNKLSLNDFALVFKEFAHRGDWQRSLRLFKYMQRQLWCKPNDHIYTIIIGVLGREGLLDKCQEVFDEMPQHGVARSVFSFTALINAYGRNGQHQDALDLLHRMRSVERISPNILTYNTVIHACSRGGLDWEGLLGLFAEMRHQGIIPDIVTYNTLLSACAARALGDEAEMVFRTMNEAGVAPDVTTHTYLVQTFGKLGRLQRVSQLLDEMADRGSPPEVSSYNVLLQAHARDGSTQEAMAVFRQMQGAGCPPNAATYRILLSLYGSHGRYDDVRDLFLEMKVSSTEPDAATYNILIEVFGEGGYFKEVVTLFNDMVEENVEPNMETYEGLIFACGKGGLYEDARHILLHMNDKGVVPSPKAYTGVVEAYGRAALYEEALVAFNTMQEVGSMPTVDTYNSLIYTFAGGGLFMESQAIWLKLKESGVQKNTDTFNGLIEAFSQGGQFEAALKAYLEMEKERCNPNERTIEALLHVYCSAGLVDESRERFMEIQASGIMPSIISYCMLVSVYAKSNRWDDAYMLLEEMKTSRNSNAHQVIGTMITGDYDDNSNWQMVEYVFDKFNSQGCGWGLRFYNALLEALWWLGQKARAARVLHEATKRGLFPELYRQSKLVWSVDVHRMSVGGALTAISVWLNDIYDMFTSGEDLPQLATVVVVRGYMERTSITKDIAKEFPVAKAVHSFLKDNISPSFSFPGWNKGRIVCQRSLLKRFLVSTSEPSVEGSMKEKLVTITDLPFPSPGSRKFTEEIKSGKHNDEKSEIGFRTREELLTAPT</sequence>
<feature type="repeat" description="PPR" evidence="3">
    <location>
        <begin position="426"/>
        <end position="460"/>
    </location>
</feature>
<feature type="repeat" description="PPR" evidence="3">
    <location>
        <begin position="215"/>
        <end position="250"/>
    </location>
</feature>
<dbReference type="STRING" id="337451.A0A3S3NCS7"/>
<evidence type="ECO:0000256" key="1">
    <source>
        <dbReference type="ARBA" id="ARBA00007626"/>
    </source>
</evidence>
<feature type="repeat" description="PPR" evidence="3">
    <location>
        <begin position="601"/>
        <end position="631"/>
    </location>
</feature>
<dbReference type="EMBL" id="QPKB01000002">
    <property type="protein sequence ID" value="RWR77121.1"/>
    <property type="molecule type" value="Genomic_DNA"/>
</dbReference>
<dbReference type="Pfam" id="PF12854">
    <property type="entry name" value="PPR_1"/>
    <property type="match status" value="1"/>
</dbReference>
<dbReference type="FunFam" id="1.25.40.10:FF:000530">
    <property type="entry name" value="Pentatricopeptide repeat-containing protein At1g74850, chloroplastic"/>
    <property type="match status" value="1"/>
</dbReference>
<reference evidence="6 7" key="1">
    <citation type="journal article" date="2019" name="Nat. Plants">
        <title>Stout camphor tree genome fills gaps in understanding of flowering plant genome evolution.</title>
        <authorList>
            <person name="Chaw S.M."/>
            <person name="Liu Y.C."/>
            <person name="Wu Y.W."/>
            <person name="Wang H.Y."/>
            <person name="Lin C.I."/>
            <person name="Wu C.S."/>
            <person name="Ke H.M."/>
            <person name="Chang L.Y."/>
            <person name="Hsu C.Y."/>
            <person name="Yang H.T."/>
            <person name="Sudianto E."/>
            <person name="Hsu M.H."/>
            <person name="Wu K.P."/>
            <person name="Wang L.N."/>
            <person name="Leebens-Mack J.H."/>
            <person name="Tsai I.J."/>
        </authorList>
    </citation>
    <scope>NUCLEOTIDE SEQUENCE [LARGE SCALE GENOMIC DNA]</scope>
    <source>
        <strain evidence="7">cv. Chaw 1501</strain>
        <tissue evidence="6">Young leaves</tissue>
    </source>
</reference>
<gene>
    <name evidence="6" type="ORF">CKAN_00559500</name>
</gene>
<comment type="caution">
    <text evidence="6">The sequence shown here is derived from an EMBL/GenBank/DDBJ whole genome shotgun (WGS) entry which is preliminary data.</text>
</comment>
<evidence type="ECO:0000256" key="3">
    <source>
        <dbReference type="PROSITE-ProRule" id="PRU00708"/>
    </source>
</evidence>
<feature type="compositionally biased region" description="Basic and acidic residues" evidence="4">
    <location>
        <begin position="845"/>
        <end position="875"/>
    </location>
</feature>
<dbReference type="PANTHER" id="PTHR47936">
    <property type="entry name" value="PPR_LONG DOMAIN-CONTAINING PROTEIN"/>
    <property type="match status" value="1"/>
</dbReference>
<dbReference type="AlphaFoldDB" id="A0A3S3NCS7"/>
<dbReference type="SUPFAM" id="SSF48452">
    <property type="entry name" value="TPR-like"/>
    <property type="match status" value="1"/>
</dbReference>